<reference evidence="4" key="1">
    <citation type="submission" date="2017-07" db="EMBL/GenBank/DDBJ databases">
        <title>Taro Niue Genome Assembly and Annotation.</title>
        <authorList>
            <person name="Atibalentja N."/>
            <person name="Keating K."/>
            <person name="Fields C.J."/>
        </authorList>
    </citation>
    <scope>NUCLEOTIDE SEQUENCE</scope>
    <source>
        <strain evidence="4">Niue_2</strain>
        <tissue evidence="4">Leaf</tissue>
    </source>
</reference>
<feature type="domain" description="R13L1/DRL21-like LRR repeat region" evidence="3">
    <location>
        <begin position="752"/>
        <end position="870"/>
    </location>
</feature>
<evidence type="ECO:0000313" key="4">
    <source>
        <dbReference type="EMBL" id="MQM14355.1"/>
    </source>
</evidence>
<dbReference type="Gene3D" id="3.80.10.10">
    <property type="entry name" value="Ribonuclease Inhibitor"/>
    <property type="match status" value="3"/>
</dbReference>
<accession>A0A843X6J0</accession>
<dbReference type="PANTHER" id="PTHR47186:SF3">
    <property type="entry name" value="OS09G0267800 PROTEIN"/>
    <property type="match status" value="1"/>
</dbReference>
<sequence>MEHLRVLDLGGVGPRHLPESIARLKHLRYLRISNLVGELPEFVGSMHHLQTLDLDGLYKLPNSMSNLHNLRHIKFVMDVIEYPVGIGKLTDLQTLPGFRVSPKHYHAKLGELKDMNNIRGEFAIKGLENLDSVNEAKKACLDKKRNISYLRLERDHKADSLPIDEEVLESLKPSVKLRSLKISGFKGPSYPSWLGDLSFSRLHTIKLEHCGNLASLPPLGQLPSLESLYISEAGAVEYIGGELFSGGFPQLEELTLEDMYSWKSWCGAQEGDCPKLKKLSISSCKNLESLSLINLGAVEDISISRCPKLRFMPGHSLELSHLQRAQTIRIQGIYKVWRIEAHFSPTAPLEDEQRLYLEDVGQREAEYMLGLCFHICRLMVRRCLNLTSLPLGNLITLEYVEISECPELRITSVSPQLQQVPSLQKIHNAEHITVLFRESHLQLKNVNQLVASFLLKELSHMIRRLTITRCANLTSLPLLELTALKYLEIRECNQLQLSSSSLQLPQSSSMRTMNIQYTHEAAYILVLFSPGGTEALETSCLGLTNVDKLEALFLLNEFSHMIHRLTITRCANLTSLPLTELTALKYLEISGCNQLQLSSGSLQLPQSSSMLEMKIKCIRGAEYVRVLFSPEGTEAFETSCLELTNVDQLEALFLLNEFSHMIHRLTITRCANLTSLPWTDLTTMECLTVSECSMFQLLDAKQLPSTLQILCIYGNPYETEQCSRHQHFQRLKRVQQCSDKEGGERNLYLVFRNVHDASAASKFCSMDFTKIHTLDIEWDCCTNDSSNVTDRVTQEVLFNLYSLCISSKKLVIRGYIGSGFASWYANFFSKKLRTDFFRTRLSSVSLLQCSKCEILPPLGQVYSLKELYVKGASSMESFMQDFDDMSEEGWQETQTRIAFPELQELEFHDMPIWKEWLGTREGDFPQLRKLILKHCPKLRSQTREQEGWALLCKINMCELYSEFKAPEEWSVDMHVSIDLDVPWWSENIPLLS</sequence>
<dbReference type="InterPro" id="IPR056789">
    <property type="entry name" value="LRR_R13L1-DRL21"/>
</dbReference>
<evidence type="ECO:0000259" key="3">
    <source>
        <dbReference type="Pfam" id="PF25019"/>
    </source>
</evidence>
<dbReference type="AlphaFoldDB" id="A0A843X6J0"/>
<dbReference type="PANTHER" id="PTHR47186">
    <property type="entry name" value="LEUCINE-RICH REPEAT-CONTAINING PROTEIN 57"/>
    <property type="match status" value="1"/>
</dbReference>
<evidence type="ECO:0000256" key="1">
    <source>
        <dbReference type="ARBA" id="ARBA00022737"/>
    </source>
</evidence>
<gene>
    <name evidence="4" type="ORF">Taro_047287</name>
</gene>
<protein>
    <submittedName>
        <fullName evidence="4">Uncharacterized protein</fullName>
    </submittedName>
</protein>
<organism evidence="4 5">
    <name type="scientific">Colocasia esculenta</name>
    <name type="common">Wild taro</name>
    <name type="synonym">Arum esculentum</name>
    <dbReference type="NCBI Taxonomy" id="4460"/>
    <lineage>
        <taxon>Eukaryota</taxon>
        <taxon>Viridiplantae</taxon>
        <taxon>Streptophyta</taxon>
        <taxon>Embryophyta</taxon>
        <taxon>Tracheophyta</taxon>
        <taxon>Spermatophyta</taxon>
        <taxon>Magnoliopsida</taxon>
        <taxon>Liliopsida</taxon>
        <taxon>Araceae</taxon>
        <taxon>Aroideae</taxon>
        <taxon>Colocasieae</taxon>
        <taxon>Colocasia</taxon>
    </lineage>
</organism>
<proteinExistence type="predicted"/>
<dbReference type="SMART" id="SM00367">
    <property type="entry name" value="LRR_CC"/>
    <property type="match status" value="2"/>
</dbReference>
<dbReference type="EMBL" id="NMUH01006060">
    <property type="protein sequence ID" value="MQM14355.1"/>
    <property type="molecule type" value="Genomic_DNA"/>
</dbReference>
<dbReference type="InterPro" id="IPR006553">
    <property type="entry name" value="Leu-rich_rpt_Cys-con_subtyp"/>
</dbReference>
<dbReference type="InterPro" id="IPR032675">
    <property type="entry name" value="LRR_dom_sf"/>
</dbReference>
<name>A0A843X6J0_COLES</name>
<dbReference type="Pfam" id="PF25019">
    <property type="entry name" value="LRR_R13L1-DRL21"/>
    <property type="match status" value="1"/>
</dbReference>
<keyword evidence="1" id="KW-0677">Repeat</keyword>
<feature type="domain" description="Disease resistance R13L4/SHOC-2-like LRR" evidence="2">
    <location>
        <begin position="2"/>
        <end position="302"/>
    </location>
</feature>
<evidence type="ECO:0000313" key="5">
    <source>
        <dbReference type="Proteomes" id="UP000652761"/>
    </source>
</evidence>
<dbReference type="Proteomes" id="UP000652761">
    <property type="component" value="Unassembled WGS sequence"/>
</dbReference>
<keyword evidence="5" id="KW-1185">Reference proteome</keyword>
<dbReference type="SUPFAM" id="SSF52058">
    <property type="entry name" value="L domain-like"/>
    <property type="match status" value="2"/>
</dbReference>
<dbReference type="Pfam" id="PF23598">
    <property type="entry name" value="LRR_14"/>
    <property type="match status" value="1"/>
</dbReference>
<evidence type="ECO:0000259" key="2">
    <source>
        <dbReference type="Pfam" id="PF23598"/>
    </source>
</evidence>
<dbReference type="InterPro" id="IPR055414">
    <property type="entry name" value="LRR_R13L4/SHOC2-like"/>
</dbReference>
<dbReference type="OrthoDB" id="773208at2759"/>
<comment type="caution">
    <text evidence="4">The sequence shown here is derived from an EMBL/GenBank/DDBJ whole genome shotgun (WGS) entry which is preliminary data.</text>
</comment>